<evidence type="ECO:0000256" key="6">
    <source>
        <dbReference type="ARBA" id="ARBA00025774"/>
    </source>
</evidence>
<protein>
    <recommendedName>
        <fullName evidence="8">N-alpha-acetyltransferase 60</fullName>
        <ecNumber evidence="7">2.3.1.259</ecNumber>
        <ecNumber evidence="1">2.3.1.48</ecNumber>
    </recommendedName>
</protein>
<dbReference type="RefSeq" id="XP_005794441.1">
    <property type="nucleotide sequence ID" value="XM_005794384.1"/>
</dbReference>
<dbReference type="PROSITE" id="PS51186">
    <property type="entry name" value="GNAT"/>
    <property type="match status" value="1"/>
</dbReference>
<dbReference type="EC" id="2.3.1.259" evidence="7"/>
<evidence type="ECO:0000256" key="5">
    <source>
        <dbReference type="ARBA" id="ARBA00023315"/>
    </source>
</evidence>
<keyword evidence="3" id="KW-0159">Chromosome partition</keyword>
<dbReference type="GO" id="GO:0120518">
    <property type="term" value="F:protein N-terminal-methionine acetyltransferase activity"/>
    <property type="evidence" value="ECO:0007669"/>
    <property type="project" value="UniProtKB-EC"/>
</dbReference>
<dbReference type="InterPro" id="IPR000182">
    <property type="entry name" value="GNAT_dom"/>
</dbReference>
<dbReference type="InterPro" id="IPR016181">
    <property type="entry name" value="Acyl_CoA_acyltransferase"/>
</dbReference>
<evidence type="ECO:0000313" key="13">
    <source>
        <dbReference type="Proteomes" id="UP000013827"/>
    </source>
</evidence>
<name>A0A0D3L1X7_EMIH1</name>
<keyword evidence="2" id="KW-0808">Transferase</keyword>
<evidence type="ECO:0000256" key="7">
    <source>
        <dbReference type="ARBA" id="ARBA00026111"/>
    </source>
</evidence>
<dbReference type="PANTHER" id="PTHR14744:SF15">
    <property type="entry name" value="N-ALPHA-ACETYLTRANSFERASE 60"/>
    <property type="match status" value="1"/>
</dbReference>
<dbReference type="GO" id="GO:0000139">
    <property type="term" value="C:Golgi membrane"/>
    <property type="evidence" value="ECO:0007669"/>
    <property type="project" value="TreeGrafter"/>
</dbReference>
<evidence type="ECO:0000256" key="2">
    <source>
        <dbReference type="ARBA" id="ARBA00022679"/>
    </source>
</evidence>
<dbReference type="SUPFAM" id="SSF55729">
    <property type="entry name" value="Acyl-CoA N-acyltransferases (Nat)"/>
    <property type="match status" value="1"/>
</dbReference>
<keyword evidence="13" id="KW-1185">Reference proteome</keyword>
<evidence type="ECO:0000313" key="12">
    <source>
        <dbReference type="EnsemblProtists" id="EOD42012"/>
    </source>
</evidence>
<dbReference type="eggNOG" id="KOG3138">
    <property type="taxonomic scope" value="Eukaryota"/>
</dbReference>
<evidence type="ECO:0000256" key="8">
    <source>
        <dbReference type="ARBA" id="ARBA00026144"/>
    </source>
</evidence>
<dbReference type="GeneID" id="17287282"/>
<dbReference type="EnsemblProtists" id="EOD42012">
    <property type="protein sequence ID" value="EOD42012"/>
    <property type="gene ID" value="EMIHUDRAFT_349351"/>
</dbReference>
<evidence type="ECO:0000256" key="3">
    <source>
        <dbReference type="ARBA" id="ARBA00022829"/>
    </source>
</evidence>
<dbReference type="Gene3D" id="3.40.630.30">
    <property type="match status" value="1"/>
</dbReference>
<dbReference type="AlphaFoldDB" id="A0A0D3L1X7"/>
<accession>A0A0D3L1X7</accession>
<dbReference type="CDD" id="cd04301">
    <property type="entry name" value="NAT_SF"/>
    <property type="match status" value="1"/>
</dbReference>
<dbReference type="HOGENOM" id="CLU_1117428_0_0_1"/>
<feature type="domain" description="N-acetyltransferase" evidence="11">
    <location>
        <begin position="43"/>
        <end position="213"/>
    </location>
</feature>
<evidence type="ECO:0000256" key="1">
    <source>
        <dbReference type="ARBA" id="ARBA00013184"/>
    </source>
</evidence>
<keyword evidence="4" id="KW-0156">Chromatin regulator</keyword>
<comment type="catalytic activity">
    <reaction evidence="10">
        <text>N-terminal L-methionyl-[transmembrane protein] + acetyl-CoA = N-terminal N(alpha)-acetyl-L-methionyl-[transmembrane protein] + CoA + H(+)</text>
        <dbReference type="Rhea" id="RHEA:50604"/>
        <dbReference type="Rhea" id="RHEA-COMP:12745"/>
        <dbReference type="Rhea" id="RHEA-COMP:12746"/>
        <dbReference type="ChEBI" id="CHEBI:15378"/>
        <dbReference type="ChEBI" id="CHEBI:57287"/>
        <dbReference type="ChEBI" id="CHEBI:57288"/>
        <dbReference type="ChEBI" id="CHEBI:64731"/>
        <dbReference type="ChEBI" id="CHEBI:133414"/>
        <dbReference type="EC" id="2.3.1.259"/>
    </reaction>
</comment>
<dbReference type="STRING" id="2903.R1E3R1"/>
<dbReference type="EC" id="2.3.1.48" evidence="1"/>
<evidence type="ECO:0000256" key="9">
    <source>
        <dbReference type="ARBA" id="ARBA00048017"/>
    </source>
</evidence>
<dbReference type="Proteomes" id="UP000013827">
    <property type="component" value="Unassembled WGS sequence"/>
</dbReference>
<evidence type="ECO:0000256" key="4">
    <source>
        <dbReference type="ARBA" id="ARBA00022853"/>
    </source>
</evidence>
<dbReference type="Pfam" id="PF00583">
    <property type="entry name" value="Acetyltransf_1"/>
    <property type="match status" value="1"/>
</dbReference>
<comment type="similarity">
    <text evidence="6">Belongs to the acetyltransferase family. NAA60 subfamily.</text>
</comment>
<evidence type="ECO:0000259" key="11">
    <source>
        <dbReference type="PROSITE" id="PS51186"/>
    </source>
</evidence>
<sequence>MAAAAGDARGCTSDDRGGDDLEAAVRVSLVSAEEAGLEESDGVAFRDLAPADLPALRELQTALFPVRYNDSFYERLFSPGYFTLVGIDAAPPSDGSFEGTAVAGGGALVAVASVRITSDWRVAYIMTLGVDHRYRRRGLGARALRLCLRATCERSRCQLAQLHVKSLNEAAVAFYNSMGFQADEAEGHAGLCRAHYLIEGEPYDAFALKYDLRPLRRDLGEEEGGPYSHYGSSLYSWAQSTCEGGCAIL</sequence>
<comment type="catalytic activity">
    <reaction evidence="9">
        <text>L-lysyl-[protein] + acetyl-CoA = N(6)-acetyl-L-lysyl-[protein] + CoA + H(+)</text>
        <dbReference type="Rhea" id="RHEA:45948"/>
        <dbReference type="Rhea" id="RHEA-COMP:9752"/>
        <dbReference type="Rhea" id="RHEA-COMP:10731"/>
        <dbReference type="ChEBI" id="CHEBI:15378"/>
        <dbReference type="ChEBI" id="CHEBI:29969"/>
        <dbReference type="ChEBI" id="CHEBI:57287"/>
        <dbReference type="ChEBI" id="CHEBI:57288"/>
        <dbReference type="ChEBI" id="CHEBI:61930"/>
        <dbReference type="EC" id="2.3.1.48"/>
    </reaction>
</comment>
<dbReference type="PANTHER" id="PTHR14744">
    <property type="entry name" value="N-ALPHA-ACETYLTRANSFERASE 60"/>
    <property type="match status" value="1"/>
</dbReference>
<evidence type="ECO:0000256" key="10">
    <source>
        <dbReference type="ARBA" id="ARBA00048848"/>
    </source>
</evidence>
<dbReference type="InterPro" id="IPR045141">
    <property type="entry name" value="NAA60-like"/>
</dbReference>
<proteinExistence type="inferred from homology"/>
<dbReference type="GO" id="GO:0004402">
    <property type="term" value="F:histone acetyltransferase activity"/>
    <property type="evidence" value="ECO:0007669"/>
    <property type="project" value="TreeGrafter"/>
</dbReference>
<dbReference type="KEGG" id="ehx:EMIHUDRAFT_349351"/>
<dbReference type="GO" id="GO:0007059">
    <property type="term" value="P:chromosome segregation"/>
    <property type="evidence" value="ECO:0007669"/>
    <property type="project" value="UniProtKB-KW"/>
</dbReference>
<keyword evidence="5" id="KW-0012">Acyltransferase</keyword>
<organism evidence="12 13">
    <name type="scientific">Emiliania huxleyi (strain CCMP1516)</name>
    <dbReference type="NCBI Taxonomy" id="280463"/>
    <lineage>
        <taxon>Eukaryota</taxon>
        <taxon>Haptista</taxon>
        <taxon>Haptophyta</taxon>
        <taxon>Prymnesiophyceae</taxon>
        <taxon>Isochrysidales</taxon>
        <taxon>Noelaerhabdaceae</taxon>
        <taxon>Emiliania</taxon>
    </lineage>
</organism>
<dbReference type="PaxDb" id="2903-EOD42012"/>
<reference evidence="12" key="2">
    <citation type="submission" date="2024-10" db="UniProtKB">
        <authorList>
            <consortium name="EnsemblProtists"/>
        </authorList>
    </citation>
    <scope>IDENTIFICATION</scope>
</reference>
<reference evidence="13" key="1">
    <citation type="journal article" date="2013" name="Nature">
        <title>Pan genome of the phytoplankton Emiliania underpins its global distribution.</title>
        <authorList>
            <person name="Read B.A."/>
            <person name="Kegel J."/>
            <person name="Klute M.J."/>
            <person name="Kuo A."/>
            <person name="Lefebvre S.C."/>
            <person name="Maumus F."/>
            <person name="Mayer C."/>
            <person name="Miller J."/>
            <person name="Monier A."/>
            <person name="Salamov A."/>
            <person name="Young J."/>
            <person name="Aguilar M."/>
            <person name="Claverie J.M."/>
            <person name="Frickenhaus S."/>
            <person name="Gonzalez K."/>
            <person name="Herman E.K."/>
            <person name="Lin Y.C."/>
            <person name="Napier J."/>
            <person name="Ogata H."/>
            <person name="Sarno A.F."/>
            <person name="Shmutz J."/>
            <person name="Schroeder D."/>
            <person name="de Vargas C."/>
            <person name="Verret F."/>
            <person name="von Dassow P."/>
            <person name="Valentin K."/>
            <person name="Van de Peer Y."/>
            <person name="Wheeler G."/>
            <person name="Dacks J.B."/>
            <person name="Delwiche C.F."/>
            <person name="Dyhrman S.T."/>
            <person name="Glockner G."/>
            <person name="John U."/>
            <person name="Richards T."/>
            <person name="Worden A.Z."/>
            <person name="Zhang X."/>
            <person name="Grigoriev I.V."/>
            <person name="Allen A.E."/>
            <person name="Bidle K."/>
            <person name="Borodovsky M."/>
            <person name="Bowler C."/>
            <person name="Brownlee C."/>
            <person name="Cock J.M."/>
            <person name="Elias M."/>
            <person name="Gladyshev V.N."/>
            <person name="Groth M."/>
            <person name="Guda C."/>
            <person name="Hadaegh A."/>
            <person name="Iglesias-Rodriguez M.D."/>
            <person name="Jenkins J."/>
            <person name="Jones B.M."/>
            <person name="Lawson T."/>
            <person name="Leese F."/>
            <person name="Lindquist E."/>
            <person name="Lobanov A."/>
            <person name="Lomsadze A."/>
            <person name="Malik S.B."/>
            <person name="Marsh M.E."/>
            <person name="Mackinder L."/>
            <person name="Mock T."/>
            <person name="Mueller-Roeber B."/>
            <person name="Pagarete A."/>
            <person name="Parker M."/>
            <person name="Probert I."/>
            <person name="Quesneville H."/>
            <person name="Raines C."/>
            <person name="Rensing S.A."/>
            <person name="Riano-Pachon D.M."/>
            <person name="Richier S."/>
            <person name="Rokitta S."/>
            <person name="Shiraiwa Y."/>
            <person name="Soanes D.M."/>
            <person name="van der Giezen M."/>
            <person name="Wahlund T.M."/>
            <person name="Williams B."/>
            <person name="Wilson W."/>
            <person name="Wolfe G."/>
            <person name="Wurch L.L."/>
        </authorList>
    </citation>
    <scope>NUCLEOTIDE SEQUENCE</scope>
</reference>